<accession>A0AAN8P1U9</accession>
<feature type="compositionally biased region" description="Basic residues" evidence="1">
    <location>
        <begin position="55"/>
        <end position="76"/>
    </location>
</feature>
<feature type="compositionally biased region" description="Basic and acidic residues" evidence="1">
    <location>
        <begin position="1"/>
        <end position="24"/>
    </location>
</feature>
<feature type="compositionally biased region" description="Acidic residues" evidence="1">
    <location>
        <begin position="80"/>
        <end position="92"/>
    </location>
</feature>
<evidence type="ECO:0000313" key="2">
    <source>
        <dbReference type="EMBL" id="KAK6632576.1"/>
    </source>
</evidence>
<evidence type="ECO:0000256" key="1">
    <source>
        <dbReference type="SAM" id="MobiDB-lite"/>
    </source>
</evidence>
<reference evidence="2 3" key="1">
    <citation type="submission" date="2023-10" db="EMBL/GenBank/DDBJ databases">
        <title>Genomes of two closely related lineages of the louse Polyplax serrata with different host specificities.</title>
        <authorList>
            <person name="Martinu J."/>
            <person name="Tarabai H."/>
            <person name="Stefka J."/>
            <person name="Hypsa V."/>
        </authorList>
    </citation>
    <scope>NUCLEOTIDE SEQUENCE [LARGE SCALE GENOMIC DNA]</scope>
    <source>
        <strain evidence="2">HR10_N</strain>
    </source>
</reference>
<organism evidence="2 3">
    <name type="scientific">Polyplax serrata</name>
    <name type="common">Common mouse louse</name>
    <dbReference type="NCBI Taxonomy" id="468196"/>
    <lineage>
        <taxon>Eukaryota</taxon>
        <taxon>Metazoa</taxon>
        <taxon>Ecdysozoa</taxon>
        <taxon>Arthropoda</taxon>
        <taxon>Hexapoda</taxon>
        <taxon>Insecta</taxon>
        <taxon>Pterygota</taxon>
        <taxon>Neoptera</taxon>
        <taxon>Paraneoptera</taxon>
        <taxon>Psocodea</taxon>
        <taxon>Troctomorpha</taxon>
        <taxon>Phthiraptera</taxon>
        <taxon>Anoplura</taxon>
        <taxon>Polyplacidae</taxon>
        <taxon>Polyplax</taxon>
    </lineage>
</organism>
<dbReference type="EMBL" id="JAWJWE010000007">
    <property type="protein sequence ID" value="KAK6632576.1"/>
    <property type="molecule type" value="Genomic_DNA"/>
</dbReference>
<dbReference type="Proteomes" id="UP001372834">
    <property type="component" value="Unassembled WGS sequence"/>
</dbReference>
<comment type="caution">
    <text evidence="2">The sequence shown here is derived from an EMBL/GenBank/DDBJ whole genome shotgun (WGS) entry which is preliminary data.</text>
</comment>
<protein>
    <submittedName>
        <fullName evidence="2">Uncharacterized protein</fullName>
    </submittedName>
</protein>
<name>A0AAN8P1U9_POLSC</name>
<feature type="region of interest" description="Disordered" evidence="1">
    <location>
        <begin position="1"/>
        <end position="98"/>
    </location>
</feature>
<feature type="compositionally biased region" description="Acidic residues" evidence="1">
    <location>
        <begin position="25"/>
        <end position="51"/>
    </location>
</feature>
<feature type="compositionally biased region" description="Basic and acidic residues" evidence="1">
    <location>
        <begin position="199"/>
        <end position="217"/>
    </location>
</feature>
<sequence>MRGPIDGEKIPVHISKDMKKRPTDDESDEFDVDEPEEFEESGSDWDPDEEEPGNKRKAKSKLSQRKVTSVRRKKAKKQDQDDESDDNDESEQDSTKSKLFVANGTTIPNISVKGFTNGSFVVLKADFESKDYPPLWKIDGKALLQKYIPFEQGNKTLYKNTSTYSGWTPSNQSLYAPASVTYVQQNKKDIILAFNRDKTKQDCNKEDEQEEKKKQESEMVEEATVHVNA</sequence>
<proteinExistence type="predicted"/>
<dbReference type="AlphaFoldDB" id="A0AAN8P1U9"/>
<gene>
    <name evidence="2" type="ORF">RUM43_013344</name>
</gene>
<evidence type="ECO:0000313" key="3">
    <source>
        <dbReference type="Proteomes" id="UP001372834"/>
    </source>
</evidence>
<feature type="region of interest" description="Disordered" evidence="1">
    <location>
        <begin position="199"/>
        <end position="229"/>
    </location>
</feature>